<comment type="caution">
    <text evidence="1">The sequence shown here is derived from an EMBL/GenBank/DDBJ whole genome shotgun (WGS) entry which is preliminary data.</text>
</comment>
<proteinExistence type="predicted"/>
<organism evidence="1 2">
    <name type="scientific">Pneumocystis oryctolagi</name>
    <dbReference type="NCBI Taxonomy" id="42067"/>
    <lineage>
        <taxon>Eukaryota</taxon>
        <taxon>Fungi</taxon>
        <taxon>Dikarya</taxon>
        <taxon>Ascomycota</taxon>
        <taxon>Taphrinomycotina</taxon>
        <taxon>Pneumocystomycetes</taxon>
        <taxon>Pneumocystaceae</taxon>
        <taxon>Pneumocystis</taxon>
    </lineage>
</organism>
<dbReference type="EMBL" id="JABTEG010000001">
    <property type="protein sequence ID" value="KAG4306196.1"/>
    <property type="molecule type" value="Genomic_DNA"/>
</dbReference>
<reference evidence="1 2" key="1">
    <citation type="journal article" date="2021" name="Commun. Biol.">
        <title>Genomic insights into the host specific adaptation of the Pneumocystis genus.</title>
        <authorList>
            <person name="Cisse O.H."/>
            <person name="Ma L."/>
            <person name="Dekker J.P."/>
            <person name="Khil P.P."/>
            <person name="Youn J.-H."/>
            <person name="Brenchley J.M."/>
            <person name="Blair R."/>
            <person name="Pahar B."/>
            <person name="Chabe M."/>
            <person name="Van Rompay K.K.A."/>
            <person name="Keesler R."/>
            <person name="Sukura A."/>
            <person name="Hirsch V."/>
            <person name="Kutty G."/>
            <person name="Liu Y."/>
            <person name="Peng L."/>
            <person name="Chen J."/>
            <person name="Song J."/>
            <person name="Weissenbacher-Lang C."/>
            <person name="Xu J."/>
            <person name="Upham N.S."/>
            <person name="Stajich J.E."/>
            <person name="Cuomo C.A."/>
            <person name="Cushion M.T."/>
            <person name="Kovacs J.A."/>
        </authorList>
    </citation>
    <scope>NUCLEOTIDE SEQUENCE [LARGE SCALE GENOMIC DNA]</scope>
    <source>
        <strain evidence="1 2">RABM</strain>
    </source>
</reference>
<sequence>MGIPKFFRWISERYPMCSQLITEKRVPEFDNLYLDMNGIIHNCTHMNENKKEVPENEAFIAIFKYIEHLFDTIKPKKLFFLSVDGVAPRAKMNQQRSRRFRAAKEAYDLHQEKIRKGEDVPEDPFDSNCITPGTLFMKRLSEQLKYFINRKVSEDTNWKGIEIIFSGHEVPGEGEHKIMEYIRLSKAQPDYEPNLRHCLYGLDADLIMLGLLSHDPHFCLLREEVLFGSLKKKRQELEEQNFYLMHLCLLREYLEMEFQELKDIVDFPYNFEKIIDDFILLAFFVGNDFLPHLPKLHINEGALALVFKIYKKVIPKAGGYINNAGVINLDRLALVLEELEKHEREEFRSELEDKNWFNLKKKNVYEDHLSKKKQLTMTSKQKRLFLEIEKIVLGDLDNLELPLTLFSEKDRYFIFKMADDFYVKCIKCVRDNEKYLFFKKRDDFEIEDIEIKANINRELDRYRNAIIMDSEKDDLDKEDIIFEEKWMKWKDSYYIEKLGFSINDTEKLKEMTENYIEGLQWVLFYYYRGVSSWSWFYKYHYSPKVSDIKRGFGANLTFKLSSPFRPFEQLMAVLPGRSKKLVPKPFADLMVNEISPIRDFYPEDFELDMNDKKATWEAVVKIPFIDEERLLNALIVALMLLAKEPLLTDEEKSRNTFGHNIRYTYDENLDYIYTPFMGIFPIIPHCHCKEEVYKYPKILGVEQLVYGLCKGVKLGNVSPAGFPTLKTLPHSSHLDHQGVNVFKSESKNESMIITIQNVSSIETVKEFILEKMGKRVFVGWPYLREARLNAVSTEEYRYESIFSSENTIIAISKTRNDATSWKKVASRLELNYKKHYGTIINTVQAIVHVSMLKGLRKTKEGGSEKDYEPCSNENPEHPLQLVLNEVAVEDTRYIEKPPLDIKQEYPLGSRGFFLGEYNYGRPLEITAHKNGKIDCWVATQTREPEFGRLIFQKFSKKTVYYPSYVAAKMVGLTGLAFSKLMSSFFVNLGLNLKYEAKKIKVLGYSRKTEKGWEYTQEAIDLIQEYKKKFPDFVHSIQLYIFDDIPLINKLIPGDDYKEKVKEIKSWLKSINEENNFEKVPLDVEQLDLLSMQMIEKELDKISENMSLFVPRRINNVPRNAILKPSQCELRLQDQEFSLGDRVVYVHDSGKVPIATKGIVVRTGKKVIDIIFDVPFMSGTTLGGKCSAYRGLSVEAHFVLNLTKRTLIVSTKASVNKNNNQTRTGAHTTLPKKPSLPFQPVYPFEKMVHSKIPPTISHAYYYNSVGRPLNTPDLKGNTPSFSRNNPKISFQNTTKMPFQNASKFHQSIPSGFREHLAKHKKEERKTTHDYFFSRRRLDYGFFQWEMEKGKLPDDWPFPHAKSPTCGIIREKQYTQKILRCH</sequence>
<evidence type="ECO:0000313" key="2">
    <source>
        <dbReference type="Proteomes" id="UP000768646"/>
    </source>
</evidence>
<keyword evidence="2" id="KW-1185">Reference proteome</keyword>
<dbReference type="Proteomes" id="UP000768646">
    <property type="component" value="Unassembled WGS sequence"/>
</dbReference>
<name>A0ACB7CEH6_9ASCO</name>
<accession>A0ACB7CEH6</accession>
<evidence type="ECO:0000313" key="1">
    <source>
        <dbReference type="EMBL" id="KAG4306196.1"/>
    </source>
</evidence>
<gene>
    <name evidence="1" type="ORF">PORY_000184</name>
</gene>
<protein>
    <submittedName>
        <fullName evidence="1">Uncharacterized protein</fullName>
    </submittedName>
</protein>